<gene>
    <name evidence="3" type="ORF">VP01_3247g1</name>
</gene>
<dbReference type="Proteomes" id="UP000037035">
    <property type="component" value="Unassembled WGS sequence"/>
</dbReference>
<dbReference type="SUPFAM" id="SSF56672">
    <property type="entry name" value="DNA/RNA polymerases"/>
    <property type="match status" value="1"/>
</dbReference>
<keyword evidence="4" id="KW-1185">Reference proteome</keyword>
<accession>A0A0L6UYW3</accession>
<feature type="compositionally biased region" description="Polar residues" evidence="1">
    <location>
        <begin position="83"/>
        <end position="92"/>
    </location>
</feature>
<sequence length="432" mass="49043">MLNCIPPKGSLESPWKLMHGKDLPQDFIKPIGQKFSLKGKEGILVGFDPILLSYRILSKSGTVIKSKNVRFLKKPAAIMASSNSFDEVQKPQQVEAPQETHQKEKSIDESLNREENHPEDPEDQFNNSDDFEETEIQNQLVERQIDMAFIITMNPGPSNQLFGMKFGKTTTIRQQILLIPPRSTLRVLLLYSVSKDLDILQFDVQGAFLHAPLTKNVYIHTPKGCKRTSPYLKLNKALYGLKQAPKNWYETLTGWLESIGFKESLSNPCMYISNDGISFIFFHVDDLVLVGPGNDFEQKFTDRFKNSACHPPNTLLGMKFKRIGNKICLSQPKHINHGLEELGLTECKPSSTPLTPNLQLREASDNDHKKFKQLNINYRSAIGLLNYIASNTRPNLSFTVSSLARYSVKPGLTHWKEVKKTWPLGPCWVKLK</sequence>
<reference evidence="3 4" key="1">
    <citation type="submission" date="2015-08" db="EMBL/GenBank/DDBJ databases">
        <title>Next Generation Sequencing and Analysis of the Genome of Puccinia sorghi L Schw, the Causal Agent of Maize Common Rust.</title>
        <authorList>
            <person name="Rochi L."/>
            <person name="Burguener G."/>
            <person name="Darino M."/>
            <person name="Turjanski A."/>
            <person name="Kreff E."/>
            <person name="Dieguez M.J."/>
            <person name="Sacco F."/>
        </authorList>
    </citation>
    <scope>NUCLEOTIDE SEQUENCE [LARGE SCALE GENOMIC DNA]</scope>
    <source>
        <strain evidence="3 4">RO10H11247</strain>
    </source>
</reference>
<name>A0A0L6UYW3_9BASI</name>
<dbReference type="EMBL" id="LAVV01008221">
    <property type="protein sequence ID" value="KNZ53407.1"/>
    <property type="molecule type" value="Genomic_DNA"/>
</dbReference>
<evidence type="ECO:0000259" key="2">
    <source>
        <dbReference type="Pfam" id="PF07727"/>
    </source>
</evidence>
<feature type="compositionally biased region" description="Basic and acidic residues" evidence="1">
    <location>
        <begin position="98"/>
        <end position="119"/>
    </location>
</feature>
<dbReference type="Pfam" id="PF07727">
    <property type="entry name" value="RVT_2"/>
    <property type="match status" value="1"/>
</dbReference>
<dbReference type="InterPro" id="IPR013103">
    <property type="entry name" value="RVT_2"/>
</dbReference>
<feature type="region of interest" description="Disordered" evidence="1">
    <location>
        <begin position="83"/>
        <end position="128"/>
    </location>
</feature>
<evidence type="ECO:0000313" key="3">
    <source>
        <dbReference type="EMBL" id="KNZ53407.1"/>
    </source>
</evidence>
<protein>
    <recommendedName>
        <fullName evidence="2">Reverse transcriptase Ty1/copia-type domain-containing protein</fullName>
    </recommendedName>
</protein>
<proteinExistence type="predicted"/>
<organism evidence="3 4">
    <name type="scientific">Puccinia sorghi</name>
    <dbReference type="NCBI Taxonomy" id="27349"/>
    <lineage>
        <taxon>Eukaryota</taxon>
        <taxon>Fungi</taxon>
        <taxon>Dikarya</taxon>
        <taxon>Basidiomycota</taxon>
        <taxon>Pucciniomycotina</taxon>
        <taxon>Pucciniomycetes</taxon>
        <taxon>Pucciniales</taxon>
        <taxon>Pucciniaceae</taxon>
        <taxon>Puccinia</taxon>
    </lineage>
</organism>
<feature type="domain" description="Reverse transcriptase Ty1/copia-type" evidence="2">
    <location>
        <begin position="183"/>
        <end position="355"/>
    </location>
</feature>
<comment type="caution">
    <text evidence="3">The sequence shown here is derived from an EMBL/GenBank/DDBJ whole genome shotgun (WGS) entry which is preliminary data.</text>
</comment>
<dbReference type="AlphaFoldDB" id="A0A0L6UYW3"/>
<dbReference type="OrthoDB" id="3344688at2759"/>
<dbReference type="InterPro" id="IPR043502">
    <property type="entry name" value="DNA/RNA_pol_sf"/>
</dbReference>
<evidence type="ECO:0000313" key="4">
    <source>
        <dbReference type="Proteomes" id="UP000037035"/>
    </source>
</evidence>
<dbReference type="VEuPathDB" id="FungiDB:VP01_3247g1"/>
<evidence type="ECO:0000256" key="1">
    <source>
        <dbReference type="SAM" id="MobiDB-lite"/>
    </source>
</evidence>